<dbReference type="EMBL" id="JADNRY010000595">
    <property type="protein sequence ID" value="KAF9037432.1"/>
    <property type="molecule type" value="Genomic_DNA"/>
</dbReference>
<organism evidence="1 2">
    <name type="scientific">Rhodocollybia butyracea</name>
    <dbReference type="NCBI Taxonomy" id="206335"/>
    <lineage>
        <taxon>Eukaryota</taxon>
        <taxon>Fungi</taxon>
        <taxon>Dikarya</taxon>
        <taxon>Basidiomycota</taxon>
        <taxon>Agaricomycotina</taxon>
        <taxon>Agaricomycetes</taxon>
        <taxon>Agaricomycetidae</taxon>
        <taxon>Agaricales</taxon>
        <taxon>Marasmiineae</taxon>
        <taxon>Omphalotaceae</taxon>
        <taxon>Rhodocollybia</taxon>
    </lineage>
</organism>
<dbReference type="OrthoDB" id="2748837at2759"/>
<evidence type="ECO:0000313" key="2">
    <source>
        <dbReference type="Proteomes" id="UP000772434"/>
    </source>
</evidence>
<reference evidence="1" key="1">
    <citation type="submission" date="2020-11" db="EMBL/GenBank/DDBJ databases">
        <authorList>
            <consortium name="DOE Joint Genome Institute"/>
            <person name="Ahrendt S."/>
            <person name="Riley R."/>
            <person name="Andreopoulos W."/>
            <person name="Labutti K."/>
            <person name="Pangilinan J."/>
            <person name="Ruiz-Duenas F.J."/>
            <person name="Barrasa J.M."/>
            <person name="Sanchez-Garcia M."/>
            <person name="Camarero S."/>
            <person name="Miyauchi S."/>
            <person name="Serrano A."/>
            <person name="Linde D."/>
            <person name="Babiker R."/>
            <person name="Drula E."/>
            <person name="Ayuso-Fernandez I."/>
            <person name="Pacheco R."/>
            <person name="Padilla G."/>
            <person name="Ferreira P."/>
            <person name="Barriuso J."/>
            <person name="Kellner H."/>
            <person name="Castanera R."/>
            <person name="Alfaro M."/>
            <person name="Ramirez L."/>
            <person name="Pisabarro A.G."/>
            <person name="Kuo A."/>
            <person name="Tritt A."/>
            <person name="Lipzen A."/>
            <person name="He G."/>
            <person name="Yan M."/>
            <person name="Ng V."/>
            <person name="Cullen D."/>
            <person name="Martin F."/>
            <person name="Rosso M.-N."/>
            <person name="Henrissat B."/>
            <person name="Hibbett D."/>
            <person name="Martinez A.T."/>
            <person name="Grigoriev I.V."/>
        </authorList>
    </citation>
    <scope>NUCLEOTIDE SEQUENCE</scope>
    <source>
        <strain evidence="1">AH 40177</strain>
    </source>
</reference>
<accession>A0A9P5P1Q2</accession>
<dbReference type="Proteomes" id="UP000772434">
    <property type="component" value="Unassembled WGS sequence"/>
</dbReference>
<proteinExistence type="predicted"/>
<comment type="caution">
    <text evidence="1">The sequence shown here is derived from an EMBL/GenBank/DDBJ whole genome shotgun (WGS) entry which is preliminary data.</text>
</comment>
<sequence length="54" mass="5982">LMALSMDNASNNDTTTVELARLIPTFAGMLWRIRCILHILNLIAKVFVLGISLP</sequence>
<evidence type="ECO:0000313" key="1">
    <source>
        <dbReference type="EMBL" id="KAF9037432.1"/>
    </source>
</evidence>
<keyword evidence="2" id="KW-1185">Reference proteome</keyword>
<protein>
    <submittedName>
        <fullName evidence="1">Uncharacterized protein</fullName>
    </submittedName>
</protein>
<dbReference type="AlphaFoldDB" id="A0A9P5P1Q2"/>
<gene>
    <name evidence="1" type="ORF">BDP27DRAFT_1245196</name>
</gene>
<feature type="non-terminal residue" evidence="1">
    <location>
        <position position="1"/>
    </location>
</feature>
<name>A0A9P5P1Q2_9AGAR</name>